<dbReference type="EMBL" id="CP133619">
    <property type="protein sequence ID" value="WMV41561.1"/>
    <property type="molecule type" value="Genomic_DNA"/>
</dbReference>
<accession>A0AAF0U9I0</accession>
<dbReference type="AlphaFoldDB" id="A0AAF0U9I0"/>
<evidence type="ECO:0000313" key="1">
    <source>
        <dbReference type="EMBL" id="WMV41561.1"/>
    </source>
</evidence>
<sequence>MNTRLIKFMWDNGHDPLNSRISLYISKRIRNSILNNLEHEDTTPLKDTQFMEFMRNYGHELTRLKDLNYNI</sequence>
<evidence type="ECO:0000313" key="2">
    <source>
        <dbReference type="Proteomes" id="UP001234989"/>
    </source>
</evidence>
<dbReference type="Proteomes" id="UP001234989">
    <property type="component" value="Chromosome 8"/>
</dbReference>
<organism evidence="1 2">
    <name type="scientific">Solanum verrucosum</name>
    <dbReference type="NCBI Taxonomy" id="315347"/>
    <lineage>
        <taxon>Eukaryota</taxon>
        <taxon>Viridiplantae</taxon>
        <taxon>Streptophyta</taxon>
        <taxon>Embryophyta</taxon>
        <taxon>Tracheophyta</taxon>
        <taxon>Spermatophyta</taxon>
        <taxon>Magnoliopsida</taxon>
        <taxon>eudicotyledons</taxon>
        <taxon>Gunneridae</taxon>
        <taxon>Pentapetalae</taxon>
        <taxon>asterids</taxon>
        <taxon>lamiids</taxon>
        <taxon>Solanales</taxon>
        <taxon>Solanaceae</taxon>
        <taxon>Solanoideae</taxon>
        <taxon>Solaneae</taxon>
        <taxon>Solanum</taxon>
    </lineage>
</organism>
<keyword evidence="2" id="KW-1185">Reference proteome</keyword>
<gene>
    <name evidence="1" type="ORF">MTR67_034946</name>
</gene>
<protein>
    <submittedName>
        <fullName evidence="1">Uncharacterized protein</fullName>
    </submittedName>
</protein>
<name>A0AAF0U9I0_SOLVR</name>
<proteinExistence type="predicted"/>
<reference evidence="1" key="1">
    <citation type="submission" date="2023-08" db="EMBL/GenBank/DDBJ databases">
        <title>A de novo genome assembly of Solanum verrucosum Schlechtendal, a Mexican diploid species geographically isolated from the other diploid A-genome species in potato relatives.</title>
        <authorList>
            <person name="Hosaka K."/>
        </authorList>
    </citation>
    <scope>NUCLEOTIDE SEQUENCE</scope>
    <source>
        <tissue evidence="1">Young leaves</tissue>
    </source>
</reference>